<dbReference type="RefSeq" id="WP_377579216.1">
    <property type="nucleotide sequence ID" value="NZ_JBHTMP010000117.1"/>
</dbReference>
<comment type="caution">
    <text evidence="1">The sequence shown here is derived from an EMBL/GenBank/DDBJ whole genome shotgun (WGS) entry which is preliminary data.</text>
</comment>
<evidence type="ECO:0000313" key="1">
    <source>
        <dbReference type="EMBL" id="MFD1326087.1"/>
    </source>
</evidence>
<keyword evidence="2" id="KW-1185">Reference proteome</keyword>
<gene>
    <name evidence="1" type="ORF">ACFQ4H_33920</name>
</gene>
<reference evidence="2" key="1">
    <citation type="journal article" date="2019" name="Int. J. Syst. Evol. Microbiol.">
        <title>The Global Catalogue of Microorganisms (GCM) 10K type strain sequencing project: providing services to taxonomists for standard genome sequencing and annotation.</title>
        <authorList>
            <consortium name="The Broad Institute Genomics Platform"/>
            <consortium name="The Broad Institute Genome Sequencing Center for Infectious Disease"/>
            <person name="Wu L."/>
            <person name="Ma J."/>
        </authorList>
    </citation>
    <scope>NUCLEOTIDE SEQUENCE [LARGE SCALE GENOMIC DNA]</scope>
    <source>
        <strain evidence="2">JCM 31037</strain>
    </source>
</reference>
<accession>A0ABW3YRG8</accession>
<protein>
    <submittedName>
        <fullName evidence="1">Uncharacterized protein</fullName>
    </submittedName>
</protein>
<dbReference type="EMBL" id="JBHTMP010000117">
    <property type="protein sequence ID" value="MFD1326087.1"/>
    <property type="molecule type" value="Genomic_DNA"/>
</dbReference>
<dbReference type="InterPro" id="IPR006311">
    <property type="entry name" value="TAT_signal"/>
</dbReference>
<organism evidence="1 2">
    <name type="scientific">Micromonospora sonneratiae</name>
    <dbReference type="NCBI Taxonomy" id="1184706"/>
    <lineage>
        <taxon>Bacteria</taxon>
        <taxon>Bacillati</taxon>
        <taxon>Actinomycetota</taxon>
        <taxon>Actinomycetes</taxon>
        <taxon>Micromonosporales</taxon>
        <taxon>Micromonosporaceae</taxon>
        <taxon>Micromonospora</taxon>
    </lineage>
</organism>
<proteinExistence type="predicted"/>
<evidence type="ECO:0000313" key="2">
    <source>
        <dbReference type="Proteomes" id="UP001597260"/>
    </source>
</evidence>
<name>A0ABW3YRG8_9ACTN</name>
<dbReference type="PROSITE" id="PS51318">
    <property type="entry name" value="TAT"/>
    <property type="match status" value="1"/>
</dbReference>
<sequence length="56" mass="5843">MITEKPPQPRAPIRRRRLFGLVPLAVGALVLAPAGRPAQAAGTTSAPECLADLLGR</sequence>
<dbReference type="Proteomes" id="UP001597260">
    <property type="component" value="Unassembled WGS sequence"/>
</dbReference>